<accession>A0ABV2GTB7</accession>
<dbReference type="RefSeq" id="WP_354493172.1">
    <property type="nucleotide sequence ID" value="NZ_JBEPMC010000008.1"/>
</dbReference>
<feature type="chain" id="PRO_5046082557" evidence="1">
    <location>
        <begin position="18"/>
        <end position="317"/>
    </location>
</feature>
<comment type="caution">
    <text evidence="2">The sequence shown here is derived from an EMBL/GenBank/DDBJ whole genome shotgun (WGS) entry which is preliminary data.</text>
</comment>
<name>A0ABV2GTB7_9HYPH</name>
<gene>
    <name evidence="2" type="ORF">ABID19_004585</name>
</gene>
<reference evidence="2 3" key="1">
    <citation type="submission" date="2024-06" db="EMBL/GenBank/DDBJ databases">
        <title>Genomic Encyclopedia of Type Strains, Phase IV (KMG-IV): sequencing the most valuable type-strain genomes for metagenomic binning, comparative biology and taxonomic classification.</title>
        <authorList>
            <person name="Goeker M."/>
        </authorList>
    </citation>
    <scope>NUCLEOTIDE SEQUENCE [LARGE SCALE GENOMIC DNA]</scope>
    <source>
        <strain evidence="2 3">DSM 100022</strain>
    </source>
</reference>
<dbReference type="PIRSF" id="PIRSF031982">
    <property type="entry name" value="UCP031982_abhydr"/>
    <property type="match status" value="1"/>
</dbReference>
<dbReference type="Gene3D" id="3.40.50.1820">
    <property type="entry name" value="alpha/beta hydrolase"/>
    <property type="match status" value="1"/>
</dbReference>
<feature type="signal peptide" evidence="1">
    <location>
        <begin position="1"/>
        <end position="17"/>
    </location>
</feature>
<dbReference type="InterPro" id="IPR016986">
    <property type="entry name" value="UCP031982_abhydr"/>
</dbReference>
<dbReference type="InterPro" id="IPR029058">
    <property type="entry name" value="AB_hydrolase_fold"/>
</dbReference>
<evidence type="ECO:0000313" key="3">
    <source>
        <dbReference type="Proteomes" id="UP001549204"/>
    </source>
</evidence>
<protein>
    <submittedName>
        <fullName evidence="2">Dienelactone hydrolase</fullName>
    </submittedName>
</protein>
<dbReference type="Proteomes" id="UP001549204">
    <property type="component" value="Unassembled WGS sequence"/>
</dbReference>
<keyword evidence="3" id="KW-1185">Reference proteome</keyword>
<dbReference type="EMBL" id="JBEPMC010000008">
    <property type="protein sequence ID" value="MET3581534.1"/>
    <property type="molecule type" value="Genomic_DNA"/>
</dbReference>
<evidence type="ECO:0000256" key="1">
    <source>
        <dbReference type="SAM" id="SignalP"/>
    </source>
</evidence>
<proteinExistence type="predicted"/>
<keyword evidence="2" id="KW-0378">Hydrolase</keyword>
<dbReference type="SUPFAM" id="SSF53474">
    <property type="entry name" value="alpha/beta-Hydrolases"/>
    <property type="match status" value="1"/>
</dbReference>
<sequence length="317" mass="34079">MRMLCFLIAFSVSTAWAQPVPFHAGITRISVPAKEPFDTFVWYPTRAEEVQWQAGPFAVFASRNAAIADGEFPVVLLSHGGGRTGGSPLVLRGLAAYLAQQGFIVVSPTHGKPRLPGRPLEIKAALEAMMADPRFKTHANPDRLGMLGFSLGGAVALELAGGVPDFRHLAAYCATHPEDVQSCNAGPGGDRNAAPPKRVRLADLPPPRLPLKALALLDPFGVLFDEDGLVAVQMPVLLFRPKHSRMGEENTRVLAAGLPQPPQVQYVSGGHFVLTDICPTALKQQAPEVCEDAQGVDRGAVQADIKVKISEFFRDRL</sequence>
<dbReference type="GO" id="GO:0016787">
    <property type="term" value="F:hydrolase activity"/>
    <property type="evidence" value="ECO:0007669"/>
    <property type="project" value="UniProtKB-KW"/>
</dbReference>
<evidence type="ECO:0000313" key="2">
    <source>
        <dbReference type="EMBL" id="MET3581534.1"/>
    </source>
</evidence>
<organism evidence="2 3">
    <name type="scientific">Mesorhizobium robiniae</name>
    <dbReference type="NCBI Taxonomy" id="559315"/>
    <lineage>
        <taxon>Bacteria</taxon>
        <taxon>Pseudomonadati</taxon>
        <taxon>Pseudomonadota</taxon>
        <taxon>Alphaproteobacteria</taxon>
        <taxon>Hyphomicrobiales</taxon>
        <taxon>Phyllobacteriaceae</taxon>
        <taxon>Mesorhizobium</taxon>
    </lineage>
</organism>
<keyword evidence="1" id="KW-0732">Signal</keyword>